<feature type="transmembrane region" description="Helical" evidence="7">
    <location>
        <begin position="385"/>
        <end position="403"/>
    </location>
</feature>
<evidence type="ECO:0000256" key="1">
    <source>
        <dbReference type="ARBA" id="ARBA00004141"/>
    </source>
</evidence>
<keyword evidence="4 7" id="KW-0812">Transmembrane</keyword>
<feature type="transmembrane region" description="Helical" evidence="7">
    <location>
        <begin position="179"/>
        <end position="199"/>
    </location>
</feature>
<dbReference type="GO" id="GO:0042907">
    <property type="term" value="F:xanthine transmembrane transporter activity"/>
    <property type="evidence" value="ECO:0007669"/>
    <property type="project" value="TreeGrafter"/>
</dbReference>
<comment type="caution">
    <text evidence="8">The sequence shown here is derived from an EMBL/GenBank/DDBJ whole genome shotgun (WGS) entry which is preliminary data.</text>
</comment>
<feature type="transmembrane region" description="Helical" evidence="7">
    <location>
        <begin position="363"/>
        <end position="379"/>
    </location>
</feature>
<evidence type="ECO:0000256" key="2">
    <source>
        <dbReference type="ARBA" id="ARBA00008821"/>
    </source>
</evidence>
<feature type="transmembrane region" description="Helical" evidence="7">
    <location>
        <begin position="219"/>
        <end position="237"/>
    </location>
</feature>
<feature type="transmembrane region" description="Helical" evidence="7">
    <location>
        <begin position="74"/>
        <end position="95"/>
    </location>
</feature>
<evidence type="ECO:0000256" key="4">
    <source>
        <dbReference type="ARBA" id="ARBA00022692"/>
    </source>
</evidence>
<keyword evidence="5 7" id="KW-1133">Transmembrane helix</keyword>
<evidence type="ECO:0000256" key="7">
    <source>
        <dbReference type="SAM" id="Phobius"/>
    </source>
</evidence>
<protein>
    <submittedName>
        <fullName evidence="8">Uracil-xanthine permease family protein</fullName>
    </submittedName>
</protein>
<dbReference type="RefSeq" id="WP_263036732.1">
    <property type="nucleotide sequence ID" value="NZ_JAOTPL010000002.1"/>
</dbReference>
<keyword evidence="3" id="KW-0813">Transport</keyword>
<dbReference type="InterPro" id="IPR006043">
    <property type="entry name" value="NCS2"/>
</dbReference>
<dbReference type="InterPro" id="IPR006042">
    <property type="entry name" value="Xan_ur_permease"/>
</dbReference>
<keyword evidence="9" id="KW-1185">Reference proteome</keyword>
<dbReference type="Pfam" id="PF00860">
    <property type="entry name" value="Xan_ur_permease"/>
    <property type="match status" value="1"/>
</dbReference>
<evidence type="ECO:0000313" key="8">
    <source>
        <dbReference type="EMBL" id="MCU7693244.1"/>
    </source>
</evidence>
<proteinExistence type="inferred from homology"/>
<dbReference type="PANTHER" id="PTHR42810">
    <property type="entry name" value="PURINE PERMEASE C1399.01C-RELATED"/>
    <property type="match status" value="1"/>
</dbReference>
<accession>A0AAE3IK75</accession>
<dbReference type="Proteomes" id="UP001209317">
    <property type="component" value="Unassembled WGS sequence"/>
</dbReference>
<evidence type="ECO:0000313" key="9">
    <source>
        <dbReference type="Proteomes" id="UP001209317"/>
    </source>
</evidence>
<feature type="transmembrane region" description="Helical" evidence="7">
    <location>
        <begin position="48"/>
        <end position="67"/>
    </location>
</feature>
<keyword evidence="6 7" id="KW-0472">Membrane</keyword>
<reference evidence="8" key="1">
    <citation type="submission" date="2022-10" db="EMBL/GenBank/DDBJ databases">
        <authorList>
            <person name="Kim H.S."/>
            <person name="Kim J.-S."/>
            <person name="Suh M.K."/>
            <person name="Eom M.K."/>
            <person name="Lee J.-S."/>
        </authorList>
    </citation>
    <scope>NUCLEOTIDE SEQUENCE</scope>
    <source>
        <strain evidence="8">LIP-5</strain>
    </source>
</reference>
<evidence type="ECO:0000256" key="3">
    <source>
        <dbReference type="ARBA" id="ARBA00022448"/>
    </source>
</evidence>
<feature type="transmembrane region" description="Helical" evidence="7">
    <location>
        <begin position="330"/>
        <end position="351"/>
    </location>
</feature>
<name>A0AAE3IK75_9BACT</name>
<comment type="similarity">
    <text evidence="2">Belongs to the nucleobase:cation symporter-2 (NCS2) (TC 2.A.40) family.</text>
</comment>
<dbReference type="PROSITE" id="PS01116">
    <property type="entry name" value="XANTH_URACIL_PERMASE"/>
    <property type="match status" value="1"/>
</dbReference>
<gene>
    <name evidence="8" type="ORF">OD355_01795</name>
</gene>
<feature type="transmembrane region" description="Helical" evidence="7">
    <location>
        <begin position="101"/>
        <end position="120"/>
    </location>
</feature>
<feature type="transmembrane region" description="Helical" evidence="7">
    <location>
        <begin position="302"/>
        <end position="324"/>
    </location>
</feature>
<comment type="subcellular location">
    <subcellularLocation>
        <location evidence="1">Membrane</location>
        <topology evidence="1">Multi-pass membrane protein</topology>
    </subcellularLocation>
</comment>
<feature type="transmembrane region" description="Helical" evidence="7">
    <location>
        <begin position="127"/>
        <end position="149"/>
    </location>
</feature>
<sequence>MKNIILGIQFMFVAFGATVLVPILVTSGVETELAKKGITDFPETYKSFSPAIALLAAGISTLIFHLITKSKVPVFLGSSFAFIAPIPLAIVAYGYENTLSGLVAVGVMYFLFGLLVKYFGTGFIDKLFPPVVIGPVIMVIGLSLAPIAVSNAGENWGIALITLLTAVATVMYGKGMLKLIPIFTALVAGYLAAYFTGHVDTSGIHNAGWLSVPPVVLPAFDWQAILYIAPVAIAPIVEHVGNIYAIGNVAGKNFIKEPGLHRTLMGDGVGSFFASFIGGPPSTTYAEVTGAIQLTKVTNPKVLRISAITAIVVSFIGVLTALLTSIPKPVLGGVMLLLFGSIAAVGVNTMINAKVNLMNTKNQIIASVILVLGIGGAHFEIGSFQMSGIGLCSIVGILLNLILREKKEQNREVTTGDNE</sequence>
<dbReference type="PANTHER" id="PTHR42810:SF2">
    <property type="entry name" value="PURINE PERMEASE C1399.01C-RELATED"/>
    <property type="match status" value="1"/>
</dbReference>
<evidence type="ECO:0000256" key="5">
    <source>
        <dbReference type="ARBA" id="ARBA00022989"/>
    </source>
</evidence>
<dbReference type="EMBL" id="JAOTPL010000002">
    <property type="protein sequence ID" value="MCU7693244.1"/>
    <property type="molecule type" value="Genomic_DNA"/>
</dbReference>
<dbReference type="GO" id="GO:0005886">
    <property type="term" value="C:plasma membrane"/>
    <property type="evidence" value="ECO:0007669"/>
    <property type="project" value="UniProtKB-ARBA"/>
</dbReference>
<dbReference type="AlphaFoldDB" id="A0AAE3IK75"/>
<feature type="transmembrane region" description="Helical" evidence="7">
    <location>
        <begin position="7"/>
        <end position="28"/>
    </location>
</feature>
<dbReference type="NCBIfam" id="TIGR00801">
    <property type="entry name" value="ncs2"/>
    <property type="match status" value="1"/>
</dbReference>
<evidence type="ECO:0000256" key="6">
    <source>
        <dbReference type="ARBA" id="ARBA00023136"/>
    </source>
</evidence>
<organism evidence="8 9">
    <name type="scientific">Haoranjiania flava</name>
    <dbReference type="NCBI Taxonomy" id="1856322"/>
    <lineage>
        <taxon>Bacteria</taxon>
        <taxon>Pseudomonadati</taxon>
        <taxon>Bacteroidota</taxon>
        <taxon>Chitinophagia</taxon>
        <taxon>Chitinophagales</taxon>
        <taxon>Chitinophagaceae</taxon>
        <taxon>Haoranjiania</taxon>
    </lineage>
</organism>
<feature type="transmembrane region" description="Helical" evidence="7">
    <location>
        <begin position="155"/>
        <end position="172"/>
    </location>
</feature>